<feature type="compositionally biased region" description="Basic and acidic residues" evidence="1">
    <location>
        <begin position="27"/>
        <end position="46"/>
    </location>
</feature>
<protein>
    <submittedName>
        <fullName evidence="2">Uncharacterized protein</fullName>
    </submittedName>
</protein>
<keyword evidence="3" id="KW-1185">Reference proteome</keyword>
<sequence length="52" mass="5883">MAKPRKSAIDKIPQCLQAEESNLGPHGHQDHDGFDSISLHDEKEEENREGEE</sequence>
<feature type="non-terminal residue" evidence="2">
    <location>
        <position position="52"/>
    </location>
</feature>
<evidence type="ECO:0000256" key="1">
    <source>
        <dbReference type="SAM" id="MobiDB-lite"/>
    </source>
</evidence>
<gene>
    <name evidence="2" type="ORF">ACJMK2_036701</name>
</gene>
<proteinExistence type="predicted"/>
<accession>A0ABD3WI19</accession>
<evidence type="ECO:0000313" key="2">
    <source>
        <dbReference type="EMBL" id="KAL3873605.1"/>
    </source>
</evidence>
<dbReference type="EMBL" id="JBJQND010000006">
    <property type="protein sequence ID" value="KAL3873605.1"/>
    <property type="molecule type" value="Genomic_DNA"/>
</dbReference>
<evidence type="ECO:0000313" key="3">
    <source>
        <dbReference type="Proteomes" id="UP001634394"/>
    </source>
</evidence>
<name>A0ABD3WI19_SINWO</name>
<dbReference type="AlphaFoldDB" id="A0ABD3WI19"/>
<organism evidence="2 3">
    <name type="scientific">Sinanodonta woodiana</name>
    <name type="common">Chinese pond mussel</name>
    <name type="synonym">Anodonta woodiana</name>
    <dbReference type="NCBI Taxonomy" id="1069815"/>
    <lineage>
        <taxon>Eukaryota</taxon>
        <taxon>Metazoa</taxon>
        <taxon>Spiralia</taxon>
        <taxon>Lophotrochozoa</taxon>
        <taxon>Mollusca</taxon>
        <taxon>Bivalvia</taxon>
        <taxon>Autobranchia</taxon>
        <taxon>Heteroconchia</taxon>
        <taxon>Palaeoheterodonta</taxon>
        <taxon>Unionida</taxon>
        <taxon>Unionoidea</taxon>
        <taxon>Unionidae</taxon>
        <taxon>Unioninae</taxon>
        <taxon>Sinanodonta</taxon>
    </lineage>
</organism>
<comment type="caution">
    <text evidence="2">The sequence shown here is derived from an EMBL/GenBank/DDBJ whole genome shotgun (WGS) entry which is preliminary data.</text>
</comment>
<feature type="region of interest" description="Disordered" evidence="1">
    <location>
        <begin position="1"/>
        <end position="52"/>
    </location>
</feature>
<dbReference type="Proteomes" id="UP001634394">
    <property type="component" value="Unassembled WGS sequence"/>
</dbReference>
<reference evidence="2 3" key="1">
    <citation type="submission" date="2024-11" db="EMBL/GenBank/DDBJ databases">
        <title>Chromosome-level genome assembly of the freshwater bivalve Anodonta woodiana.</title>
        <authorList>
            <person name="Chen X."/>
        </authorList>
    </citation>
    <scope>NUCLEOTIDE SEQUENCE [LARGE SCALE GENOMIC DNA]</scope>
    <source>
        <strain evidence="2">MN2024</strain>
        <tissue evidence="2">Gills</tissue>
    </source>
</reference>